<dbReference type="Proteomes" id="UP000321261">
    <property type="component" value="Unassembled WGS sequence"/>
</dbReference>
<comment type="caution">
    <text evidence="4">The sequence shown here is derived from an EMBL/GenBank/DDBJ whole genome shotgun (WGS) entry which is preliminary data.</text>
</comment>
<dbReference type="Gene3D" id="3.40.50.2300">
    <property type="match status" value="2"/>
</dbReference>
<dbReference type="RefSeq" id="WP_147259599.1">
    <property type="nucleotide sequence ID" value="NZ_VIWU01000001.1"/>
</dbReference>
<dbReference type="PANTHER" id="PTHR30483">
    <property type="entry name" value="LEUCINE-SPECIFIC-BINDING PROTEIN"/>
    <property type="match status" value="1"/>
</dbReference>
<dbReference type="EMBL" id="VIWU01000001">
    <property type="protein sequence ID" value="TWF81012.1"/>
    <property type="molecule type" value="Genomic_DNA"/>
</dbReference>
<feature type="domain" description="Leucine-binding protein" evidence="3">
    <location>
        <begin position="51"/>
        <end position="407"/>
    </location>
</feature>
<sequence length="443" mass="46312">MAVPPSAAGFGRRDFLRGAAAAGAVASTSGLLAACGGLAGSEASGGSGGTTIRIAHITPQTGPLAGFTAPDGYLLDLVRAAYGEGVQVGGTTYQLEIITKDAASDSSRAAEAAREAILHDQVDLILTGVTPTVANPVSDQAEASGIPCIASLVPWESWFTGRGGDPSTGFRYTVCFFTGASGEIRAVPPVWQRLDSNHVIGALWPNNVDGDTFRAAFTPAIEQIGFRLSDPGPYAEPASDYSAQIGRFRADDVQILTGVPAPPDFATFWRQCRQNGFVPPYAYVHKAILFPAAVEALGDLGENLMTSAWWTPDLPYTSSLDGTTAKALAEGYQQRSGQQWMQPMGFTYALFEVAMAGIKAAADPKDREALAGALRTLRTETIVGPLDFGAGPAPNVAFTPVFPTQWQRGTGPYPYELVIVDNTLAPDVAITGDVKPLPGSGAA</sequence>
<dbReference type="InterPro" id="IPR028081">
    <property type="entry name" value="Leu-bd"/>
</dbReference>
<evidence type="ECO:0000259" key="3">
    <source>
        <dbReference type="Pfam" id="PF13458"/>
    </source>
</evidence>
<reference evidence="4 5" key="1">
    <citation type="submission" date="2019-06" db="EMBL/GenBank/DDBJ databases">
        <title>Sequencing the genomes of 1000 actinobacteria strains.</title>
        <authorList>
            <person name="Klenk H.-P."/>
        </authorList>
    </citation>
    <scope>NUCLEOTIDE SEQUENCE [LARGE SCALE GENOMIC DNA]</scope>
    <source>
        <strain evidence="4 5">DSM 45671</strain>
    </source>
</reference>
<evidence type="ECO:0000313" key="4">
    <source>
        <dbReference type="EMBL" id="TWF81012.1"/>
    </source>
</evidence>
<dbReference type="OrthoDB" id="6753945at2"/>
<dbReference type="InterPro" id="IPR051010">
    <property type="entry name" value="BCAA_transport"/>
</dbReference>
<dbReference type="InterPro" id="IPR028082">
    <property type="entry name" value="Peripla_BP_I"/>
</dbReference>
<keyword evidence="5" id="KW-1185">Reference proteome</keyword>
<protein>
    <submittedName>
        <fullName evidence="4">Amino acid/amide ABC transporter substrate-binding protein (HAAT family)</fullName>
    </submittedName>
</protein>
<gene>
    <name evidence="4" type="ORF">FHX44_116955</name>
</gene>
<dbReference type="CDD" id="cd06337">
    <property type="entry name" value="PBP1_ABC_ligand_binding-like"/>
    <property type="match status" value="1"/>
</dbReference>
<organism evidence="4 5">
    <name type="scientific">Pseudonocardia hierapolitana</name>
    <dbReference type="NCBI Taxonomy" id="1128676"/>
    <lineage>
        <taxon>Bacteria</taxon>
        <taxon>Bacillati</taxon>
        <taxon>Actinomycetota</taxon>
        <taxon>Actinomycetes</taxon>
        <taxon>Pseudonocardiales</taxon>
        <taxon>Pseudonocardiaceae</taxon>
        <taxon>Pseudonocardia</taxon>
    </lineage>
</organism>
<evidence type="ECO:0000313" key="5">
    <source>
        <dbReference type="Proteomes" id="UP000321261"/>
    </source>
</evidence>
<accession>A0A561T1N0</accession>
<evidence type="ECO:0000256" key="2">
    <source>
        <dbReference type="ARBA" id="ARBA00022729"/>
    </source>
</evidence>
<dbReference type="InterPro" id="IPR006311">
    <property type="entry name" value="TAT_signal"/>
</dbReference>
<name>A0A561T1N0_9PSEU</name>
<dbReference type="PROSITE" id="PS51318">
    <property type="entry name" value="TAT"/>
    <property type="match status" value="1"/>
</dbReference>
<dbReference type="PANTHER" id="PTHR30483:SF6">
    <property type="entry name" value="PERIPLASMIC BINDING PROTEIN OF ABC TRANSPORTER FOR NATURAL AMINO ACIDS"/>
    <property type="match status" value="1"/>
</dbReference>
<dbReference type="Pfam" id="PF13458">
    <property type="entry name" value="Peripla_BP_6"/>
    <property type="match status" value="1"/>
</dbReference>
<keyword evidence="2" id="KW-0732">Signal</keyword>
<evidence type="ECO:0000256" key="1">
    <source>
        <dbReference type="ARBA" id="ARBA00010062"/>
    </source>
</evidence>
<comment type="similarity">
    <text evidence="1">Belongs to the leucine-binding protein family.</text>
</comment>
<dbReference type="SUPFAM" id="SSF53822">
    <property type="entry name" value="Periplasmic binding protein-like I"/>
    <property type="match status" value="1"/>
</dbReference>
<dbReference type="AlphaFoldDB" id="A0A561T1N0"/>
<proteinExistence type="inferred from homology"/>